<sequence length="50" mass="5204">MEVLHPVRLHHPADLPVSLGHPEPFAVGFPVGVSLGVSVGSGDRCVFGDD</sequence>
<comment type="caution">
    <text evidence="1">The sequence shown here is derived from an EMBL/GenBank/DDBJ whole genome shotgun (WGS) entry which is preliminary data.</text>
</comment>
<dbReference type="Proteomes" id="UP000674234">
    <property type="component" value="Unassembled WGS sequence"/>
</dbReference>
<evidence type="ECO:0000313" key="1">
    <source>
        <dbReference type="EMBL" id="MBP2705496.1"/>
    </source>
</evidence>
<dbReference type="RefSeq" id="WP_307848566.1">
    <property type="nucleotide sequence ID" value="NZ_JAFCNB010000008.1"/>
</dbReference>
<gene>
    <name evidence="1" type="ORF">JOL79_16920</name>
</gene>
<dbReference type="AlphaFoldDB" id="A0A940WH90"/>
<name>A0A940WH90_9ACTN</name>
<keyword evidence="2" id="KW-1185">Reference proteome</keyword>
<evidence type="ECO:0000313" key="2">
    <source>
        <dbReference type="Proteomes" id="UP000674234"/>
    </source>
</evidence>
<organism evidence="1 2">
    <name type="scientific">Microbispora oryzae</name>
    <dbReference type="NCBI Taxonomy" id="2806554"/>
    <lineage>
        <taxon>Bacteria</taxon>
        <taxon>Bacillati</taxon>
        <taxon>Actinomycetota</taxon>
        <taxon>Actinomycetes</taxon>
        <taxon>Streptosporangiales</taxon>
        <taxon>Streptosporangiaceae</taxon>
        <taxon>Microbispora</taxon>
    </lineage>
</organism>
<accession>A0A940WH90</accession>
<proteinExistence type="predicted"/>
<reference evidence="1" key="1">
    <citation type="submission" date="2021-02" db="EMBL/GenBank/DDBJ databases">
        <title>Draft genome sequence of Microbispora sp. RL4-1S isolated from rice leaves in Thailand.</title>
        <authorList>
            <person name="Muangham S."/>
            <person name="Duangmal K."/>
        </authorList>
    </citation>
    <scope>NUCLEOTIDE SEQUENCE</scope>
    <source>
        <strain evidence="1">RL4-1S</strain>
    </source>
</reference>
<dbReference type="EMBL" id="JAFCNB010000008">
    <property type="protein sequence ID" value="MBP2705496.1"/>
    <property type="molecule type" value="Genomic_DNA"/>
</dbReference>
<protein>
    <submittedName>
        <fullName evidence="1">Uncharacterized protein</fullName>
    </submittedName>
</protein>